<comment type="caution">
    <text evidence="1">The sequence shown here is derived from an EMBL/GenBank/DDBJ whole genome shotgun (WGS) entry which is preliminary data.</text>
</comment>
<sequence length="97" mass="11009">MPRVFLPQVLWHCKNNRLADRVYSVDVQPVARRPAKADSADAFRRDLQEEETQECYRIATAGADEFIHVGLCGVLPGFFHPVWWTLRRSLAVAGVEG</sequence>
<gene>
    <name evidence="1" type="ORF">cyc_05489</name>
</gene>
<dbReference type="InParanoid" id="A0A1D3D2M6"/>
<dbReference type="AlphaFoldDB" id="A0A1D3D2M6"/>
<dbReference type="Proteomes" id="UP000095192">
    <property type="component" value="Unassembled WGS sequence"/>
</dbReference>
<evidence type="ECO:0000313" key="2">
    <source>
        <dbReference type="Proteomes" id="UP000095192"/>
    </source>
</evidence>
<name>A0A1D3D2M6_9EIME</name>
<evidence type="ECO:0000313" key="1">
    <source>
        <dbReference type="EMBL" id="OEH77699.1"/>
    </source>
</evidence>
<organism evidence="1 2">
    <name type="scientific">Cyclospora cayetanensis</name>
    <dbReference type="NCBI Taxonomy" id="88456"/>
    <lineage>
        <taxon>Eukaryota</taxon>
        <taxon>Sar</taxon>
        <taxon>Alveolata</taxon>
        <taxon>Apicomplexa</taxon>
        <taxon>Conoidasida</taxon>
        <taxon>Coccidia</taxon>
        <taxon>Eucoccidiorida</taxon>
        <taxon>Eimeriorina</taxon>
        <taxon>Eimeriidae</taxon>
        <taxon>Cyclospora</taxon>
    </lineage>
</organism>
<protein>
    <submittedName>
        <fullName evidence="1">Chromatin assembly factor 1</fullName>
    </submittedName>
</protein>
<reference evidence="1 2" key="1">
    <citation type="journal article" date="2016" name="BMC Genomics">
        <title>Comparative genomics reveals Cyclospora cayetanensis possesses coccidia-like metabolism and invasion components but unique surface antigens.</title>
        <authorList>
            <person name="Liu S."/>
            <person name="Wang L."/>
            <person name="Zheng H."/>
            <person name="Xu Z."/>
            <person name="Roellig D.M."/>
            <person name="Li N."/>
            <person name="Frace M.A."/>
            <person name="Tang K."/>
            <person name="Arrowood M.J."/>
            <person name="Moss D.M."/>
            <person name="Zhang L."/>
            <person name="Feng Y."/>
            <person name="Xiao L."/>
        </authorList>
    </citation>
    <scope>NUCLEOTIDE SEQUENCE [LARGE SCALE GENOMIC DNA]</scope>
    <source>
        <strain evidence="1 2">CHN_HEN01</strain>
    </source>
</reference>
<keyword evidence="2" id="KW-1185">Reference proteome</keyword>
<accession>A0A1D3D2M6</accession>
<dbReference type="EMBL" id="JROU02000999">
    <property type="protein sequence ID" value="OEH77699.1"/>
    <property type="molecule type" value="Genomic_DNA"/>
</dbReference>
<dbReference type="VEuPathDB" id="ToxoDB:LOC34618987"/>
<dbReference type="VEuPathDB" id="ToxoDB:cyc_05489"/>
<proteinExistence type="predicted"/>